<dbReference type="Gene3D" id="3.40.50.1110">
    <property type="entry name" value="SGNH hydrolase"/>
    <property type="match status" value="1"/>
</dbReference>
<dbReference type="GO" id="GO:0003847">
    <property type="term" value="F:1-alkyl-2-acetylglycerophosphocholine esterase activity"/>
    <property type="evidence" value="ECO:0007669"/>
    <property type="project" value="UniProtKB-EC"/>
</dbReference>
<name>A0A8K0E5B7_BRALA</name>
<dbReference type="OrthoDB" id="6052402at2759"/>
<comment type="catalytic activity">
    <reaction evidence="4">
        <text>a 1-O-alkyl-2-acetyl-sn-glycero-3-phosphocholine + H2O = a 1-O-alkyl-sn-glycero-3-phosphocholine + acetate + H(+)</text>
        <dbReference type="Rhea" id="RHEA:17777"/>
        <dbReference type="ChEBI" id="CHEBI:15377"/>
        <dbReference type="ChEBI" id="CHEBI:15378"/>
        <dbReference type="ChEBI" id="CHEBI:30089"/>
        <dbReference type="ChEBI" id="CHEBI:30909"/>
        <dbReference type="ChEBI" id="CHEBI:36707"/>
        <dbReference type="EC" id="3.1.1.47"/>
    </reaction>
    <physiologicalReaction direction="left-to-right" evidence="4">
        <dbReference type="Rhea" id="RHEA:17778"/>
    </physiologicalReaction>
</comment>
<feature type="region of interest" description="Disordered" evidence="5">
    <location>
        <begin position="279"/>
        <end position="330"/>
    </location>
</feature>
<feature type="compositionally biased region" description="Basic and acidic residues" evidence="5">
    <location>
        <begin position="236"/>
        <end position="247"/>
    </location>
</feature>
<evidence type="ECO:0000313" key="8">
    <source>
        <dbReference type="Proteomes" id="UP000838412"/>
    </source>
</evidence>
<dbReference type="Pfam" id="PF13472">
    <property type="entry name" value="Lipase_GDSL_2"/>
    <property type="match status" value="1"/>
</dbReference>
<comment type="catalytic activity">
    <reaction evidence="2">
        <text>1-O-hexadecyl-2-acetyl-sn-glycero-3-phosphocholine + H2O = 1-O-hexadecyl-sn-glycero-3-phosphocholine + acetate + H(+)</text>
        <dbReference type="Rhea" id="RHEA:40479"/>
        <dbReference type="ChEBI" id="CHEBI:15377"/>
        <dbReference type="ChEBI" id="CHEBI:15378"/>
        <dbReference type="ChEBI" id="CHEBI:30089"/>
        <dbReference type="ChEBI" id="CHEBI:44811"/>
        <dbReference type="ChEBI" id="CHEBI:64496"/>
    </reaction>
    <physiologicalReaction direction="left-to-right" evidence="2">
        <dbReference type="Rhea" id="RHEA:40480"/>
    </physiologicalReaction>
</comment>
<evidence type="ECO:0000256" key="3">
    <source>
        <dbReference type="ARBA" id="ARBA00035804"/>
    </source>
</evidence>
<gene>
    <name evidence="7" type="primary">Hypp6870</name>
    <name evidence="7" type="ORF">BLAG_LOCUS5875</name>
</gene>
<evidence type="ECO:0000256" key="1">
    <source>
        <dbReference type="ARBA" id="ARBA00013201"/>
    </source>
</evidence>
<dbReference type="InterPro" id="IPR013830">
    <property type="entry name" value="SGNH_hydro"/>
</dbReference>
<evidence type="ECO:0000256" key="5">
    <source>
        <dbReference type="SAM" id="MobiDB-lite"/>
    </source>
</evidence>
<dbReference type="EMBL" id="OV696697">
    <property type="protein sequence ID" value="CAH1242596.1"/>
    <property type="molecule type" value="Genomic_DNA"/>
</dbReference>
<feature type="compositionally biased region" description="Basic and acidic residues" evidence="5">
    <location>
        <begin position="1"/>
        <end position="20"/>
    </location>
</feature>
<reference evidence="7" key="1">
    <citation type="submission" date="2022-01" db="EMBL/GenBank/DDBJ databases">
        <authorList>
            <person name="Braso-Vives M."/>
        </authorList>
    </citation>
    <scope>NUCLEOTIDE SEQUENCE</scope>
</reference>
<dbReference type="InterPro" id="IPR036514">
    <property type="entry name" value="SGNH_hydro_sf"/>
</dbReference>
<sequence>MIHASEERNYKIPQRSHADTSPEPSKSKSFGLASMLNVLTTPFRASQEDTSAQVTARPYSHIVVHAGTNNLSEKDDENDITTIGKEAEVLCSTIRNKQPTAKIVISGICPRADRVLPATKVEPANTALRRVAEENRALFVDNEGSFQYRNGRLDTTLYDKDLLHINRKRGASRLIANICEVVPTILPTTRPPANKQWDLLANRSPLYGAGPPPVPRSPDGGTRHTQRPRQQYTGESTRRNAHAEPMQHHMQHHNSMHMQNQWQWYPDSTRREQRPRWIAGEPPCHFCGEPGHITHPREKDESTEKKEKGTKGKRGKGNTNMQQKGKNRPE</sequence>
<feature type="region of interest" description="Disordered" evidence="5">
    <location>
        <begin position="1"/>
        <end position="29"/>
    </location>
</feature>
<feature type="domain" description="SGNH hydrolase-type esterase" evidence="6">
    <location>
        <begin position="52"/>
        <end position="167"/>
    </location>
</feature>
<dbReference type="AlphaFoldDB" id="A0A8K0E5B7"/>
<keyword evidence="8" id="KW-1185">Reference proteome</keyword>
<proteinExistence type="predicted"/>
<organism evidence="7 8">
    <name type="scientific">Branchiostoma lanceolatum</name>
    <name type="common">Common lancelet</name>
    <name type="synonym">Amphioxus lanceolatum</name>
    <dbReference type="NCBI Taxonomy" id="7740"/>
    <lineage>
        <taxon>Eukaryota</taxon>
        <taxon>Metazoa</taxon>
        <taxon>Chordata</taxon>
        <taxon>Cephalochordata</taxon>
        <taxon>Leptocardii</taxon>
        <taxon>Amphioxiformes</taxon>
        <taxon>Branchiostomatidae</taxon>
        <taxon>Branchiostoma</taxon>
    </lineage>
</organism>
<feature type="region of interest" description="Disordered" evidence="5">
    <location>
        <begin position="203"/>
        <end position="258"/>
    </location>
</feature>
<dbReference type="SUPFAM" id="SSF52266">
    <property type="entry name" value="SGNH hydrolase"/>
    <property type="match status" value="1"/>
</dbReference>
<evidence type="ECO:0000256" key="4">
    <source>
        <dbReference type="ARBA" id="ARBA00048078"/>
    </source>
</evidence>
<protein>
    <recommendedName>
        <fullName evidence="1">1-alkyl-2-acetylglycerophosphocholine esterase</fullName>
        <ecNumber evidence="1">3.1.1.47</ecNumber>
    </recommendedName>
</protein>
<evidence type="ECO:0000256" key="2">
    <source>
        <dbReference type="ARBA" id="ARBA00023721"/>
    </source>
</evidence>
<feature type="compositionally biased region" description="Basic and acidic residues" evidence="5">
    <location>
        <begin position="295"/>
        <end position="310"/>
    </location>
</feature>
<comment type="catalytic activity">
    <reaction evidence="3">
        <text>1-O-hexadecyl-2-acetyl-sn-glycero-3-phosphate + H2O = 1-O-hexadecyl-sn-glycero-3-phosphate + acetate + H(+)</text>
        <dbReference type="Rhea" id="RHEA:41704"/>
        <dbReference type="ChEBI" id="CHEBI:15377"/>
        <dbReference type="ChEBI" id="CHEBI:15378"/>
        <dbReference type="ChEBI" id="CHEBI:30089"/>
        <dbReference type="ChEBI" id="CHEBI:77580"/>
        <dbReference type="ChEBI" id="CHEBI:78385"/>
    </reaction>
    <physiologicalReaction direction="left-to-right" evidence="3">
        <dbReference type="Rhea" id="RHEA:41705"/>
    </physiologicalReaction>
</comment>
<accession>A0A8K0E5B7</accession>
<evidence type="ECO:0000313" key="7">
    <source>
        <dbReference type="EMBL" id="CAH1242596.1"/>
    </source>
</evidence>
<dbReference type="EC" id="3.1.1.47" evidence="1"/>
<dbReference type="Proteomes" id="UP000838412">
    <property type="component" value="Chromosome 12"/>
</dbReference>
<evidence type="ECO:0000259" key="6">
    <source>
        <dbReference type="Pfam" id="PF13472"/>
    </source>
</evidence>